<dbReference type="AlphaFoldDB" id="A0AAN0KIB8"/>
<dbReference type="Pfam" id="PF01526">
    <property type="entry name" value="DDE_Tnp_Tn3"/>
    <property type="match status" value="1"/>
</dbReference>
<dbReference type="EMBL" id="AP028908">
    <property type="protein sequence ID" value="BES84998.1"/>
    <property type="molecule type" value="Genomic_DNA"/>
</dbReference>
<evidence type="ECO:0000313" key="3">
    <source>
        <dbReference type="Proteomes" id="UP001377830"/>
    </source>
</evidence>
<organism evidence="2 3">
    <name type="scientific">Pectobacterium araliae</name>
    <dbReference type="NCBI Taxonomy" id="3073862"/>
    <lineage>
        <taxon>Bacteria</taxon>
        <taxon>Pseudomonadati</taxon>
        <taxon>Pseudomonadota</taxon>
        <taxon>Gammaproteobacteria</taxon>
        <taxon>Enterobacterales</taxon>
        <taxon>Pectobacteriaceae</taxon>
        <taxon>Pectobacterium</taxon>
    </lineage>
</organism>
<reference evidence="3" key="1">
    <citation type="journal article" date="2024" name="Int. J. Syst. Evol. Microbiol.">
        <title>Pectobacterium araliae sp. nov., a pathogen causing bacterial soft rot of Japanese angelica tree in Japan.</title>
        <authorList>
            <person name="Sawada H."/>
            <person name="Someya N."/>
            <person name="Morohoshi T."/>
            <person name="Ono M."/>
            <person name="Satou M."/>
        </authorList>
    </citation>
    <scope>NUCLEOTIDE SEQUENCE [LARGE SCALE GENOMIC DNA]</scope>
    <source>
        <strain evidence="3">MAFF 302110</strain>
    </source>
</reference>
<accession>A0AAN0KIB8</accession>
<dbReference type="GO" id="GO:0006313">
    <property type="term" value="P:DNA transposition"/>
    <property type="evidence" value="ECO:0007669"/>
    <property type="project" value="InterPro"/>
</dbReference>
<dbReference type="GO" id="GO:0004803">
    <property type="term" value="F:transposase activity"/>
    <property type="evidence" value="ECO:0007669"/>
    <property type="project" value="InterPro"/>
</dbReference>
<gene>
    <name evidence="2" type="ORF">PEC302110_20950</name>
</gene>
<dbReference type="Proteomes" id="UP001377830">
    <property type="component" value="Chromosome"/>
</dbReference>
<dbReference type="InterPro" id="IPR002513">
    <property type="entry name" value="Tn3_Tnp_DDE_dom"/>
</dbReference>
<keyword evidence="3" id="KW-1185">Reference proteome</keyword>
<proteinExistence type="predicted"/>
<name>A0AAN0KIB8_9GAMM</name>
<feature type="domain" description="Tn3 transposase DDE" evidence="1">
    <location>
        <begin position="9"/>
        <end position="51"/>
    </location>
</feature>
<evidence type="ECO:0000259" key="1">
    <source>
        <dbReference type="Pfam" id="PF01526"/>
    </source>
</evidence>
<dbReference type="KEGG" id="parl:PEC302110_20950"/>
<sequence>MITSFPKSLWNTVYMERAVDALKRKGVKINEQLLSHLSPLGWEHINPTGDYIWKSNRIPASGKFRRLRPAKVERSKNSLDVQ</sequence>
<evidence type="ECO:0000313" key="2">
    <source>
        <dbReference type="EMBL" id="BES84998.1"/>
    </source>
</evidence>
<protein>
    <recommendedName>
        <fullName evidence="1">Tn3 transposase DDE domain-containing protein</fullName>
    </recommendedName>
</protein>